<evidence type="ECO:0008006" key="3">
    <source>
        <dbReference type="Google" id="ProtNLM"/>
    </source>
</evidence>
<gene>
    <name evidence="1" type="ORF">DNFV4_03766</name>
</gene>
<protein>
    <recommendedName>
        <fullName evidence="3">MBL fold metallo-hydrolase</fullName>
    </recommendedName>
</protein>
<dbReference type="EMBL" id="OX365700">
    <property type="protein sequence ID" value="CAI4033330.1"/>
    <property type="molecule type" value="Genomic_DNA"/>
</dbReference>
<evidence type="ECO:0000313" key="2">
    <source>
        <dbReference type="Proteomes" id="UP001179121"/>
    </source>
</evidence>
<organism evidence="1 2">
    <name type="scientific">Nitrospira tepida</name>
    <dbReference type="NCBI Taxonomy" id="2973512"/>
    <lineage>
        <taxon>Bacteria</taxon>
        <taxon>Pseudomonadati</taxon>
        <taxon>Nitrospirota</taxon>
        <taxon>Nitrospiria</taxon>
        <taxon>Nitrospirales</taxon>
        <taxon>Nitrospiraceae</taxon>
        <taxon>Nitrospira</taxon>
    </lineage>
</organism>
<keyword evidence="2" id="KW-1185">Reference proteome</keyword>
<dbReference type="InterPro" id="IPR036866">
    <property type="entry name" value="RibonucZ/Hydroxyglut_hydro"/>
</dbReference>
<dbReference type="SUPFAM" id="SSF56281">
    <property type="entry name" value="Metallo-hydrolase/oxidoreductase"/>
    <property type="match status" value="1"/>
</dbReference>
<name>A0AA86T6W4_9BACT</name>
<accession>A0AA86T6W4</accession>
<dbReference type="AlphaFoldDB" id="A0AA86T6W4"/>
<proteinExistence type="predicted"/>
<dbReference type="Gene3D" id="3.60.15.10">
    <property type="entry name" value="Ribonuclease Z/Hydroxyacylglutathione hydrolase-like"/>
    <property type="match status" value="1"/>
</dbReference>
<dbReference type="RefSeq" id="WP_289270445.1">
    <property type="nucleotide sequence ID" value="NZ_OX365700.1"/>
</dbReference>
<dbReference type="KEGG" id="nti:DNFV4_03766"/>
<reference evidence="1" key="1">
    <citation type="submission" date="2022-10" db="EMBL/GenBank/DDBJ databases">
        <authorList>
            <person name="Koch H."/>
        </authorList>
    </citation>
    <scope>NUCLEOTIDE SEQUENCE</scope>
    <source>
        <strain evidence="1">DNF</strain>
    </source>
</reference>
<evidence type="ECO:0000313" key="1">
    <source>
        <dbReference type="EMBL" id="CAI4033330.1"/>
    </source>
</evidence>
<sequence length="76" mass="8779">MVQITEIAPDIFRISTFVPDFDLQFNQFLVRDDEPLLFHTGLRAISPAVMDAVVSLIQPDRLRWIGFSHVEADEYD</sequence>
<dbReference type="Proteomes" id="UP001179121">
    <property type="component" value="Chromosome"/>
</dbReference>